<gene>
    <name evidence="2" type="ORF">CTOB1V02_LOCUS1335</name>
</gene>
<feature type="compositionally biased region" description="Basic and acidic residues" evidence="1">
    <location>
        <begin position="459"/>
        <end position="568"/>
    </location>
</feature>
<feature type="compositionally biased region" description="Basic and acidic residues" evidence="1">
    <location>
        <begin position="958"/>
        <end position="977"/>
    </location>
</feature>
<feature type="region of interest" description="Disordered" evidence="1">
    <location>
        <begin position="56"/>
        <end position="103"/>
    </location>
</feature>
<reference evidence="2" key="1">
    <citation type="submission" date="2020-11" db="EMBL/GenBank/DDBJ databases">
        <authorList>
            <person name="Tran Van P."/>
        </authorList>
    </citation>
    <scope>NUCLEOTIDE SEQUENCE</scope>
</reference>
<feature type="compositionally biased region" description="Basic and acidic residues" evidence="1">
    <location>
        <begin position="431"/>
        <end position="443"/>
    </location>
</feature>
<proteinExistence type="predicted"/>
<sequence>METAICNSSSVKPQELNDVLLHFVAPLFKVILKREASGQGRHSIREKISSIVRSHPSIGITVPPGSTQQPPSSSSSLSLNIPPATPRDGISPPLTAPSAEDQPLSPVSAAIVSHMSPKKTKEAVNVVPATPPSSGGTKRKLRLPPSPLRGSPTAAKGHVQAPSESPLKAGPAKNVEEGFFQKLVSPSSGGSFSGSRRAPGGKLGNKVLRSLDLESSQDFVKIPSPSVPSGARGVTVGAASPLLTEHQKEVMRQRKRTSDIPALYSDLSQQTLDTQPAVVDDTQPAMEPPPSAQSTSFHPPPVDDNAGEAHQPEEAEPLSQSLLAPMQSRSSSSSLSFKGILGPASALEVSDLKADEGRGSRSESKSSEKANKKRKATVNGDVAEASSRTKRSRKPSAKLLEFLWEEEQGLMKRKRAATAQSLPALTEEEGAERNKEKDERKGEGEDDQVEGEKSKKKQGKGEEKGREEEGGGKGEKAKKQQGKGEEKGREEGGKGEKAKKQQGKGEEEGGKGEKAKKQQGKGEEKGREGEGKGDKSEDKTKEDEVNQGKGEKVEEKGGESEKTEDGDGKGGNMLENEKKGVEEGARFAGEGSIAQREEETEAETEKDNSQRTGGGDDISVPVVVAAAKEARTEACAQPLLESVDVEMSSATTGAETKDFSPDFGPLVNGGVGERIKMRKRLASAALRLENSSPSKKPAVEGLVTSPIRKWLSLTDSVVTNEREAVDDISAADTQLVSPPRQSSAPELGSEAVVTTKRKASGKGVKPKQPRVSLKKRRSVKEEGKKVVALDGGEGHLAAVVEEEPMEGSKVEEETPGASSQVGGARKRKKRVPVKKDNGLSPIAKRLKKLRLSPKVPMRRLSNGMVSPVITRSGSRHRTSLSVKRRSLLMNEGGRSPHQRKNRWTERASAVFSSEQGEGGGARHVFSSEQGEGGGARHVFSSEQGEGGGARETQPQTGDRADLTDDQGRPDWSKDQGKADSAAEEEVGADSAKNEARATPTTKSTSREDSRNEVGPVSAKDQFQADSIRSEVEGSSQDSNGGGVIVGAVSRVWTSVRSIFGQSTSTSEEEETGPKPTASPDKLSASPEKYSGSANEPSVSPDKVSVLPDKPSVLPDEISVLPDEISVLPDEISVLPDEISVLPDEISVLPDQISVLPDKPSVSPDKASVLPDEIFVLPDKPVASPDKPSVSVVEMDNKDQLNIGDSTGGHLQEQVVQEEMVTLEGLDSTVSSICSEDDEELFEDTTLENESTSETVVASSSPAHGIVSGPPLDISPKVQIGSLGIAALEVTPPKPPTFSGVSSPSLVSRFTRSTRMIEASFLKRLSPTISPKLGPPNGGRLTLLHPPGEAAEAEPKPWVRHHPPAANCAPATASILKAAQDAETSMPVTFRRVTFSEDVDQVIYPCENTTMRPVRPEEKPESTMGQSDPVTEGDSKEILYPELVDCVDVSIDHIIDGKCVCDDRAPTIGRIVVCLRERGILTIGQLASLPISEVKKLPIARPKNSSRVEVLRKKLKFYQENRNQEQEKRIRTMPMLTMLQEIHRRVEIYPRLDPKQSQLLQGIVNFTACDKNNPQVVPPSPSTLPPCPGPSSSTLEVAELVKAMRTSINNFNEQCERILEIVTPKESKPDTESSKVPS</sequence>
<feature type="region of interest" description="Disordered" evidence="1">
    <location>
        <begin position="1248"/>
        <end position="1269"/>
    </location>
</feature>
<evidence type="ECO:0000256" key="1">
    <source>
        <dbReference type="SAM" id="MobiDB-lite"/>
    </source>
</evidence>
<dbReference type="OrthoDB" id="5399929at2759"/>
<feature type="region of interest" description="Disordered" evidence="1">
    <location>
        <begin position="1411"/>
        <end position="1432"/>
    </location>
</feature>
<dbReference type="EMBL" id="OB660185">
    <property type="protein sequence ID" value="CAD7223345.1"/>
    <property type="molecule type" value="Genomic_DNA"/>
</dbReference>
<feature type="region of interest" description="Disordered" evidence="1">
    <location>
        <begin position="116"/>
        <end position="174"/>
    </location>
</feature>
<feature type="compositionally biased region" description="Low complexity" evidence="1">
    <location>
        <begin position="63"/>
        <end position="82"/>
    </location>
</feature>
<feature type="compositionally biased region" description="Basic and acidic residues" evidence="1">
    <location>
        <begin position="350"/>
        <end position="370"/>
    </location>
</feature>
<feature type="compositionally biased region" description="Low complexity" evidence="1">
    <location>
        <begin position="321"/>
        <end position="336"/>
    </location>
</feature>
<accession>A0A7R8ZGE4</accession>
<feature type="compositionally biased region" description="Basic residues" evidence="1">
    <location>
        <begin position="755"/>
        <end position="778"/>
    </location>
</feature>
<feature type="region of interest" description="Disordered" evidence="1">
    <location>
        <begin position="727"/>
        <end position="1043"/>
    </location>
</feature>
<feature type="compositionally biased region" description="Basic and acidic residues" evidence="1">
    <location>
        <begin position="245"/>
        <end position="258"/>
    </location>
</feature>
<feature type="region of interest" description="Disordered" evidence="1">
    <location>
        <begin position="1060"/>
        <end position="1109"/>
    </location>
</feature>
<feature type="compositionally biased region" description="Basic and acidic residues" evidence="1">
    <location>
        <begin position="575"/>
        <end position="585"/>
    </location>
</feature>
<feature type="region of interest" description="Disordered" evidence="1">
    <location>
        <begin position="238"/>
        <end position="398"/>
    </location>
</feature>
<name>A0A7R8ZGE4_9CRUS</name>
<organism evidence="2">
    <name type="scientific">Cyprideis torosa</name>
    <dbReference type="NCBI Taxonomy" id="163714"/>
    <lineage>
        <taxon>Eukaryota</taxon>
        <taxon>Metazoa</taxon>
        <taxon>Ecdysozoa</taxon>
        <taxon>Arthropoda</taxon>
        <taxon>Crustacea</taxon>
        <taxon>Oligostraca</taxon>
        <taxon>Ostracoda</taxon>
        <taxon>Podocopa</taxon>
        <taxon>Podocopida</taxon>
        <taxon>Cytherocopina</taxon>
        <taxon>Cytheroidea</taxon>
        <taxon>Cytherideidae</taxon>
        <taxon>Cyprideis</taxon>
    </lineage>
</organism>
<evidence type="ECO:0000313" key="2">
    <source>
        <dbReference type="EMBL" id="CAD7223345.1"/>
    </source>
</evidence>
<protein>
    <submittedName>
        <fullName evidence="2">Uncharacterized protein</fullName>
    </submittedName>
</protein>
<feature type="compositionally biased region" description="Polar residues" evidence="1">
    <location>
        <begin position="731"/>
        <end position="744"/>
    </location>
</feature>
<feature type="compositionally biased region" description="Basic residues" evidence="1">
    <location>
        <begin position="873"/>
        <end position="886"/>
    </location>
</feature>
<feature type="compositionally biased region" description="Low complexity" evidence="1">
    <location>
        <begin position="1248"/>
        <end position="1262"/>
    </location>
</feature>
<feature type="region of interest" description="Disordered" evidence="1">
    <location>
        <begin position="411"/>
        <end position="619"/>
    </location>
</feature>